<proteinExistence type="predicted"/>
<protein>
    <recommendedName>
        <fullName evidence="7">Heparan-alpha-glucosaminide N-acetyltransferase-like protein</fullName>
    </recommendedName>
</protein>
<feature type="transmembrane region" description="Helical" evidence="1">
    <location>
        <begin position="247"/>
        <end position="266"/>
    </location>
</feature>
<sequence>MYKSFRHLWIILCIIQHFLPYAETQITDDWLDPLSMDEAYLTIINRNASFPIQLQIRLIVCEECNSTVIPESSTQPGANTTIIVSTTYAQDIEVISEITNEILLCQIKAHKFAEHAFYTLEIFHDSPLSCTITQTKGGSYYWLPVIIGMGSMLALVIAIQVWKRITQHSCCSRLLPNRFRTTTDGDYTISLPKSPTTTVNDPNDDIINTLSAGSELPLVGSTRLSNNSVRITKVLPKRLRSLDTFRGFSLMVMIFVNYGGAGYPFFKHSIWNGLTLADMVFPWFTWMMGVSIVLSQRSLRAKNVRKASILYKICRRTLVLFVLGIMLQGGNDRWVNIRIFGVLQRLAVCYFITAIIVLIFDDTEDEPYSSEWPIGNDVHQRFRVELSNTLFHFWPQWLFVLLLTVAWILITFFVKFENCPSGYLGPGGKHHHGEKRNCTGGIAGYIDRLILGASHVFNHPTCKGVYETEMPFDPEGILGILTGTLLCYLGVQAGHSFAHATRIVRVCAHWIISGLVCGGIGLALSKGGQSDSWIPINKNLWSLSFILVLASLAFFILTLLYLLVDVYSGFTGEPFLWLGMNSIVIYVGHEVCGKLFPVQFRVEETRHWQLMIMHLYGVIFWIIVAGVMYRKKTFIAI</sequence>
<accession>A0A814KL99</accession>
<dbReference type="PANTHER" id="PTHR31061:SF24">
    <property type="entry name" value="LD22376P"/>
    <property type="match status" value="1"/>
</dbReference>
<feature type="transmembrane region" description="Helical" evidence="1">
    <location>
        <begin position="540"/>
        <end position="563"/>
    </location>
</feature>
<feature type="transmembrane region" description="Helical" evidence="1">
    <location>
        <begin position="575"/>
        <end position="596"/>
    </location>
</feature>
<gene>
    <name evidence="3" type="ORF">EDS130_LOCUS17491</name>
    <name evidence="4" type="ORF">XAT740_LOCUS27989</name>
</gene>
<dbReference type="EMBL" id="CAJNOR010002367">
    <property type="protein sequence ID" value="CAF1284335.1"/>
    <property type="molecule type" value="Genomic_DNA"/>
</dbReference>
<dbReference type="PANTHER" id="PTHR31061">
    <property type="entry name" value="LD22376P"/>
    <property type="match status" value="1"/>
</dbReference>
<reference evidence="3" key="1">
    <citation type="submission" date="2021-02" db="EMBL/GenBank/DDBJ databases">
        <authorList>
            <person name="Nowell W R."/>
        </authorList>
    </citation>
    <scope>NUCLEOTIDE SEQUENCE</scope>
</reference>
<evidence type="ECO:0000256" key="1">
    <source>
        <dbReference type="SAM" id="Phobius"/>
    </source>
</evidence>
<dbReference type="EMBL" id="CAJNOJ010000079">
    <property type="protein sequence ID" value="CAF1052344.1"/>
    <property type="molecule type" value="Genomic_DNA"/>
</dbReference>
<feature type="transmembrane region" description="Helical" evidence="1">
    <location>
        <begin position="272"/>
        <end position="293"/>
    </location>
</feature>
<keyword evidence="1" id="KW-1133">Transmembrane helix</keyword>
<keyword evidence="1" id="KW-0472">Membrane</keyword>
<feature type="transmembrane region" description="Helical" evidence="1">
    <location>
        <begin position="342"/>
        <end position="360"/>
    </location>
</feature>
<feature type="transmembrane region" description="Helical" evidence="1">
    <location>
        <begin position="608"/>
        <end position="629"/>
    </location>
</feature>
<evidence type="ECO:0008006" key="7">
    <source>
        <dbReference type="Google" id="ProtNLM"/>
    </source>
</evidence>
<feature type="transmembrane region" description="Helical" evidence="1">
    <location>
        <begin position="390"/>
        <end position="414"/>
    </location>
</feature>
<evidence type="ECO:0000313" key="4">
    <source>
        <dbReference type="EMBL" id="CAF1284335.1"/>
    </source>
</evidence>
<dbReference type="Proteomes" id="UP000663828">
    <property type="component" value="Unassembled WGS sequence"/>
</dbReference>
<organism evidence="3 6">
    <name type="scientific">Adineta ricciae</name>
    <name type="common">Rotifer</name>
    <dbReference type="NCBI Taxonomy" id="249248"/>
    <lineage>
        <taxon>Eukaryota</taxon>
        <taxon>Metazoa</taxon>
        <taxon>Spiralia</taxon>
        <taxon>Gnathifera</taxon>
        <taxon>Rotifera</taxon>
        <taxon>Eurotatoria</taxon>
        <taxon>Bdelloidea</taxon>
        <taxon>Adinetida</taxon>
        <taxon>Adinetidae</taxon>
        <taxon>Adineta</taxon>
    </lineage>
</organism>
<evidence type="ECO:0000313" key="5">
    <source>
        <dbReference type="Proteomes" id="UP000663828"/>
    </source>
</evidence>
<dbReference type="OrthoDB" id="2149840at2759"/>
<evidence type="ECO:0000256" key="2">
    <source>
        <dbReference type="SAM" id="SignalP"/>
    </source>
</evidence>
<feature type="signal peptide" evidence="2">
    <location>
        <begin position="1"/>
        <end position="24"/>
    </location>
</feature>
<evidence type="ECO:0000313" key="3">
    <source>
        <dbReference type="EMBL" id="CAF1052344.1"/>
    </source>
</evidence>
<keyword evidence="2" id="KW-0732">Signal</keyword>
<feature type="chain" id="PRO_5036410379" description="Heparan-alpha-glucosaminide N-acetyltransferase-like protein" evidence="2">
    <location>
        <begin position="25"/>
        <end position="637"/>
    </location>
</feature>
<feature type="transmembrane region" description="Helical" evidence="1">
    <location>
        <begin position="140"/>
        <end position="159"/>
    </location>
</feature>
<keyword evidence="1" id="KW-0812">Transmembrane</keyword>
<name>A0A814KL99_ADIRI</name>
<feature type="transmembrane region" description="Helical" evidence="1">
    <location>
        <begin position="506"/>
        <end position="525"/>
    </location>
</feature>
<dbReference type="Proteomes" id="UP000663852">
    <property type="component" value="Unassembled WGS sequence"/>
</dbReference>
<dbReference type="AlphaFoldDB" id="A0A814KL99"/>
<evidence type="ECO:0000313" key="6">
    <source>
        <dbReference type="Proteomes" id="UP000663852"/>
    </source>
</evidence>
<keyword evidence="5" id="KW-1185">Reference proteome</keyword>
<comment type="caution">
    <text evidence="3">The sequence shown here is derived from an EMBL/GenBank/DDBJ whole genome shotgun (WGS) entry which is preliminary data.</text>
</comment>